<organism evidence="1 2">
    <name type="scientific">Penicillium nordicum</name>
    <dbReference type="NCBI Taxonomy" id="229535"/>
    <lineage>
        <taxon>Eukaryota</taxon>
        <taxon>Fungi</taxon>
        <taxon>Dikarya</taxon>
        <taxon>Ascomycota</taxon>
        <taxon>Pezizomycotina</taxon>
        <taxon>Eurotiomycetes</taxon>
        <taxon>Eurotiomycetidae</taxon>
        <taxon>Eurotiales</taxon>
        <taxon>Aspergillaceae</taxon>
        <taxon>Penicillium</taxon>
    </lineage>
</organism>
<protein>
    <submittedName>
        <fullName evidence="1">Uncharacterized protein</fullName>
    </submittedName>
</protein>
<dbReference type="Proteomes" id="UP000037696">
    <property type="component" value="Unassembled WGS sequence"/>
</dbReference>
<dbReference type="AlphaFoldDB" id="A0A0M9WA70"/>
<comment type="caution">
    <text evidence="1">The sequence shown here is derived from an EMBL/GenBank/DDBJ whole genome shotgun (WGS) entry which is preliminary data.</text>
</comment>
<name>A0A0M9WA70_9EURO</name>
<gene>
    <name evidence="1" type="ORF">ACN38_g12271</name>
</gene>
<evidence type="ECO:0000313" key="2">
    <source>
        <dbReference type="Proteomes" id="UP000037696"/>
    </source>
</evidence>
<sequence length="73" mass="8141">MPELSLVSDRFQASLYSIKSFIFDTYKPSKNMAFVWGSKASFLWVGYFRPKQGSKAAPFTGNRVLAAGRSRAA</sequence>
<dbReference type="EMBL" id="LHQQ01000370">
    <property type="protein sequence ID" value="KOS36952.1"/>
    <property type="molecule type" value="Genomic_DNA"/>
</dbReference>
<accession>A0A0M9WA70</accession>
<keyword evidence="2" id="KW-1185">Reference proteome</keyword>
<evidence type="ECO:0000313" key="1">
    <source>
        <dbReference type="EMBL" id="KOS36952.1"/>
    </source>
</evidence>
<reference evidence="1 2" key="1">
    <citation type="submission" date="2015-08" db="EMBL/GenBank/DDBJ databases">
        <title>Genome sequencing of Penicillium nordicum.</title>
        <authorList>
            <person name="Nguyen H.D."/>
            <person name="Seifert K.A."/>
        </authorList>
    </citation>
    <scope>NUCLEOTIDE SEQUENCE [LARGE SCALE GENOMIC DNA]</scope>
    <source>
        <strain evidence="1 2">DAOMC 185683</strain>
    </source>
</reference>
<proteinExistence type="predicted"/>